<dbReference type="Pfam" id="PF04854">
    <property type="entry name" value="DUF624"/>
    <property type="match status" value="1"/>
</dbReference>
<name>F2JGT5_CELLD</name>
<feature type="transmembrane region" description="Helical" evidence="1">
    <location>
        <begin position="109"/>
        <end position="134"/>
    </location>
</feature>
<evidence type="ECO:0000313" key="2">
    <source>
        <dbReference type="EMBL" id="ADZ84177.1"/>
    </source>
</evidence>
<feature type="transmembrane region" description="Helical" evidence="1">
    <location>
        <begin position="76"/>
        <end position="97"/>
    </location>
</feature>
<dbReference type="Proteomes" id="UP000008467">
    <property type="component" value="Chromosome"/>
</dbReference>
<evidence type="ECO:0008006" key="4">
    <source>
        <dbReference type="Google" id="ProtNLM"/>
    </source>
</evidence>
<keyword evidence="1" id="KW-0812">Transmembrane</keyword>
<reference evidence="2 3" key="1">
    <citation type="journal article" date="2011" name="J. Bacteriol.">
        <title>Complete genome sequence of the cellulose-degrading bacterium Cellulosilyticum lentocellum.</title>
        <authorList>
            <consortium name="US DOE Joint Genome Institute"/>
            <person name="Miller D.A."/>
            <person name="Suen G."/>
            <person name="Bruce D."/>
            <person name="Copeland A."/>
            <person name="Cheng J.F."/>
            <person name="Detter C."/>
            <person name="Goodwin L.A."/>
            <person name="Han C.S."/>
            <person name="Hauser L.J."/>
            <person name="Land M.L."/>
            <person name="Lapidus A."/>
            <person name="Lucas S."/>
            <person name="Meincke L."/>
            <person name="Pitluck S."/>
            <person name="Tapia R."/>
            <person name="Teshima H."/>
            <person name="Woyke T."/>
            <person name="Fox B.G."/>
            <person name="Angert E.R."/>
            <person name="Currie C.R."/>
        </authorList>
    </citation>
    <scope>NUCLEOTIDE SEQUENCE [LARGE SCALE GENOMIC DNA]</scope>
    <source>
        <strain evidence="3">ATCC 49066 / DSM 5427 / NCIMB 11756 / RHM5</strain>
    </source>
</reference>
<dbReference type="eggNOG" id="COG5578">
    <property type="taxonomic scope" value="Bacteria"/>
</dbReference>
<dbReference type="HOGENOM" id="CLU_081578_1_0_9"/>
<dbReference type="InterPro" id="IPR006938">
    <property type="entry name" value="DUF624"/>
</dbReference>
<dbReference type="RefSeq" id="WP_013657470.1">
    <property type="nucleotide sequence ID" value="NC_015275.1"/>
</dbReference>
<sequence length="214" mass="24139">MSGFFDLDAPIWAWMNEVADVIILSLLWWICSCGIITIGASTTAVFYVLGKKVRKEQTYVVADFFKSFKQNFKQSIPLTIVYVVAATSCILYGILVIDGILNPEHSSMLKFVIPLAILIVFEFLNYSTYLWAVLSRFDMKTRVLCKTSFVMTHKHLLTTLLNTALYGLAVVLILRFPFLIVVAPGLIILGQSFLMQNLFSHYITSDEETPSTEA</sequence>
<feature type="transmembrane region" description="Helical" evidence="1">
    <location>
        <begin position="180"/>
        <end position="199"/>
    </location>
</feature>
<accession>F2JGT5</accession>
<protein>
    <recommendedName>
        <fullName evidence="4">Integral membrane protein</fullName>
    </recommendedName>
</protein>
<dbReference type="EMBL" id="CP002582">
    <property type="protein sequence ID" value="ADZ84177.1"/>
    <property type="molecule type" value="Genomic_DNA"/>
</dbReference>
<feature type="transmembrane region" description="Helical" evidence="1">
    <location>
        <begin position="26"/>
        <end position="49"/>
    </location>
</feature>
<keyword evidence="1" id="KW-1133">Transmembrane helix</keyword>
<evidence type="ECO:0000256" key="1">
    <source>
        <dbReference type="SAM" id="Phobius"/>
    </source>
</evidence>
<evidence type="ECO:0000313" key="3">
    <source>
        <dbReference type="Proteomes" id="UP000008467"/>
    </source>
</evidence>
<dbReference type="STRING" id="642492.Clole_2471"/>
<organism evidence="2 3">
    <name type="scientific">Cellulosilyticum lentocellum (strain ATCC 49066 / DSM 5427 / NCIMB 11756 / RHM5)</name>
    <name type="common">Clostridium lentocellum</name>
    <dbReference type="NCBI Taxonomy" id="642492"/>
    <lineage>
        <taxon>Bacteria</taxon>
        <taxon>Bacillati</taxon>
        <taxon>Bacillota</taxon>
        <taxon>Clostridia</taxon>
        <taxon>Lachnospirales</taxon>
        <taxon>Cellulosilyticaceae</taxon>
        <taxon>Cellulosilyticum</taxon>
    </lineage>
</organism>
<keyword evidence="3" id="KW-1185">Reference proteome</keyword>
<proteinExistence type="predicted"/>
<gene>
    <name evidence="2" type="ordered locus">Clole_2471</name>
</gene>
<feature type="transmembrane region" description="Helical" evidence="1">
    <location>
        <begin position="155"/>
        <end position="174"/>
    </location>
</feature>
<dbReference type="KEGG" id="cle:Clole_2471"/>
<dbReference type="AlphaFoldDB" id="F2JGT5"/>
<keyword evidence="1" id="KW-0472">Membrane</keyword>